<proteinExistence type="predicted"/>
<sequence length="141" mass="15363">MNENQKSKPLLLIAIVATLVVCAATGIMLLQTIQPENSSWFPKCQFYQATGIHCPGCGATRAVLALLHGDVLLALRNNALLILGGPLLVIYIVRQNRRPNFDPRSTLRVVLIMVTVFVLFFAARNIPSPKSSPFAPVPTAK</sequence>
<dbReference type="Proteomes" id="UP001500840">
    <property type="component" value="Unassembled WGS sequence"/>
</dbReference>
<keyword evidence="1" id="KW-0472">Membrane</keyword>
<organism evidence="2 3">
    <name type="scientific">Novipirellula rosea</name>
    <dbReference type="NCBI Taxonomy" id="1031540"/>
    <lineage>
        <taxon>Bacteria</taxon>
        <taxon>Pseudomonadati</taxon>
        <taxon>Planctomycetota</taxon>
        <taxon>Planctomycetia</taxon>
        <taxon>Pirellulales</taxon>
        <taxon>Pirellulaceae</taxon>
        <taxon>Novipirellula</taxon>
    </lineage>
</organism>
<protein>
    <recommendedName>
        <fullName evidence="4">DUF2752 domain-containing protein</fullName>
    </recommendedName>
</protein>
<keyword evidence="3" id="KW-1185">Reference proteome</keyword>
<dbReference type="InterPro" id="IPR021215">
    <property type="entry name" value="DUF2752"/>
</dbReference>
<evidence type="ECO:0000313" key="3">
    <source>
        <dbReference type="Proteomes" id="UP001500840"/>
    </source>
</evidence>
<feature type="transmembrane region" description="Helical" evidence="1">
    <location>
        <begin position="12"/>
        <end position="33"/>
    </location>
</feature>
<evidence type="ECO:0000313" key="2">
    <source>
        <dbReference type="EMBL" id="GAA4470662.1"/>
    </source>
</evidence>
<keyword evidence="1" id="KW-0812">Transmembrane</keyword>
<gene>
    <name evidence="2" type="ORF">GCM10023156_64250</name>
</gene>
<dbReference type="Pfam" id="PF10825">
    <property type="entry name" value="DUF2752"/>
    <property type="match status" value="1"/>
</dbReference>
<feature type="transmembrane region" description="Helical" evidence="1">
    <location>
        <begin position="105"/>
        <end position="123"/>
    </location>
</feature>
<evidence type="ECO:0000256" key="1">
    <source>
        <dbReference type="SAM" id="Phobius"/>
    </source>
</evidence>
<dbReference type="RefSeq" id="WP_345327786.1">
    <property type="nucleotide sequence ID" value="NZ_BAABGA010000114.1"/>
</dbReference>
<name>A0ABP8NT85_9BACT</name>
<keyword evidence="1" id="KW-1133">Transmembrane helix</keyword>
<dbReference type="EMBL" id="BAABGA010000114">
    <property type="protein sequence ID" value="GAA4470662.1"/>
    <property type="molecule type" value="Genomic_DNA"/>
</dbReference>
<feature type="transmembrane region" description="Helical" evidence="1">
    <location>
        <begin position="73"/>
        <end position="93"/>
    </location>
</feature>
<comment type="caution">
    <text evidence="2">The sequence shown here is derived from an EMBL/GenBank/DDBJ whole genome shotgun (WGS) entry which is preliminary data.</text>
</comment>
<evidence type="ECO:0008006" key="4">
    <source>
        <dbReference type="Google" id="ProtNLM"/>
    </source>
</evidence>
<accession>A0ABP8NT85</accession>
<reference evidence="3" key="1">
    <citation type="journal article" date="2019" name="Int. J. Syst. Evol. Microbiol.">
        <title>The Global Catalogue of Microorganisms (GCM) 10K type strain sequencing project: providing services to taxonomists for standard genome sequencing and annotation.</title>
        <authorList>
            <consortium name="The Broad Institute Genomics Platform"/>
            <consortium name="The Broad Institute Genome Sequencing Center for Infectious Disease"/>
            <person name="Wu L."/>
            <person name="Ma J."/>
        </authorList>
    </citation>
    <scope>NUCLEOTIDE SEQUENCE [LARGE SCALE GENOMIC DNA]</scope>
    <source>
        <strain evidence="3">JCM 17759</strain>
    </source>
</reference>